<feature type="region of interest" description="Disordered" evidence="1">
    <location>
        <begin position="344"/>
        <end position="411"/>
    </location>
</feature>
<protein>
    <submittedName>
        <fullName evidence="2">Uncharacterized protein</fullName>
    </submittedName>
</protein>
<feature type="region of interest" description="Disordered" evidence="1">
    <location>
        <begin position="238"/>
        <end position="269"/>
    </location>
</feature>
<feature type="compositionally biased region" description="Polar residues" evidence="1">
    <location>
        <begin position="385"/>
        <end position="411"/>
    </location>
</feature>
<accession>A0A553MVV9</accession>
<feature type="compositionally biased region" description="Basic and acidic residues" evidence="1">
    <location>
        <begin position="826"/>
        <end position="835"/>
    </location>
</feature>
<feature type="compositionally biased region" description="Polar residues" evidence="1">
    <location>
        <begin position="1222"/>
        <end position="1242"/>
    </location>
</feature>
<dbReference type="EMBL" id="SRMA01027241">
    <property type="protein sequence ID" value="TRY57323.1"/>
    <property type="molecule type" value="Genomic_DNA"/>
</dbReference>
<reference evidence="2 3" key="1">
    <citation type="journal article" date="2019" name="Sci. Data">
        <title>Hybrid genome assembly and annotation of Danionella translucida.</title>
        <authorList>
            <person name="Kadobianskyi M."/>
            <person name="Schulze L."/>
            <person name="Schuelke M."/>
            <person name="Judkewitz B."/>
        </authorList>
    </citation>
    <scope>NUCLEOTIDE SEQUENCE [LARGE SCALE GENOMIC DNA]</scope>
    <source>
        <strain evidence="2 3">Bolton</strain>
    </source>
</reference>
<feature type="region of interest" description="Disordered" evidence="1">
    <location>
        <begin position="801"/>
        <end position="1200"/>
    </location>
</feature>
<dbReference type="AlphaFoldDB" id="A0A553MVV9"/>
<feature type="compositionally biased region" description="Basic and acidic residues" evidence="1">
    <location>
        <begin position="862"/>
        <end position="874"/>
    </location>
</feature>
<dbReference type="OrthoDB" id="8947276at2759"/>
<feature type="region of interest" description="Disordered" evidence="1">
    <location>
        <begin position="1217"/>
        <end position="1242"/>
    </location>
</feature>
<organism evidence="2 3">
    <name type="scientific">Danionella cerebrum</name>
    <dbReference type="NCBI Taxonomy" id="2873325"/>
    <lineage>
        <taxon>Eukaryota</taxon>
        <taxon>Metazoa</taxon>
        <taxon>Chordata</taxon>
        <taxon>Craniata</taxon>
        <taxon>Vertebrata</taxon>
        <taxon>Euteleostomi</taxon>
        <taxon>Actinopterygii</taxon>
        <taxon>Neopterygii</taxon>
        <taxon>Teleostei</taxon>
        <taxon>Ostariophysi</taxon>
        <taxon>Cypriniformes</taxon>
        <taxon>Danionidae</taxon>
        <taxon>Danioninae</taxon>
        <taxon>Danionella</taxon>
    </lineage>
</organism>
<feature type="compositionally biased region" description="Basic and acidic residues" evidence="1">
    <location>
        <begin position="238"/>
        <end position="260"/>
    </location>
</feature>
<proteinExistence type="predicted"/>
<feature type="compositionally biased region" description="Polar residues" evidence="1">
    <location>
        <begin position="344"/>
        <end position="356"/>
    </location>
</feature>
<dbReference type="Proteomes" id="UP000316079">
    <property type="component" value="Unassembled WGS sequence"/>
</dbReference>
<feature type="compositionally biased region" description="Basic residues" evidence="1">
    <location>
        <begin position="683"/>
        <end position="693"/>
    </location>
</feature>
<feature type="region of interest" description="Disordered" evidence="1">
    <location>
        <begin position="624"/>
        <end position="775"/>
    </location>
</feature>
<name>A0A553MVV9_9TELE</name>
<gene>
    <name evidence="2" type="ORF">DNTS_024923</name>
</gene>
<evidence type="ECO:0000256" key="1">
    <source>
        <dbReference type="SAM" id="MobiDB-lite"/>
    </source>
</evidence>
<feature type="compositionally biased region" description="Basic and acidic residues" evidence="1">
    <location>
        <begin position="367"/>
        <end position="378"/>
    </location>
</feature>
<feature type="compositionally biased region" description="Polar residues" evidence="1">
    <location>
        <begin position="1183"/>
        <end position="1200"/>
    </location>
</feature>
<evidence type="ECO:0000313" key="3">
    <source>
        <dbReference type="Proteomes" id="UP000316079"/>
    </source>
</evidence>
<feature type="compositionally biased region" description="Basic residues" evidence="1">
    <location>
        <begin position="814"/>
        <end position="825"/>
    </location>
</feature>
<feature type="compositionally biased region" description="Basic and acidic residues" evidence="1">
    <location>
        <begin position="753"/>
        <end position="762"/>
    </location>
</feature>
<feature type="compositionally biased region" description="Polar residues" evidence="1">
    <location>
        <begin position="837"/>
        <end position="846"/>
    </location>
</feature>
<feature type="compositionally biased region" description="Basic and acidic residues" evidence="1">
    <location>
        <begin position="656"/>
        <end position="682"/>
    </location>
</feature>
<sequence length="1242" mass="140331">MDFSGEEDGSSAAPGWNVIRIDPSSELVLETPPPDVVSSIDQYFQQLKTCSLKKSGVSSYTPSDSDSGEGLFVTQSVATSKKTGRQLGSPQRTESVLDYESQSVNRRLSETLDDDHQERSRDSCVPCPRKTKHLNYAAPRRATFPFLSNKKQHLPLVKHKILENSEIGGFFKCIKKIQEGNVKLGTCLDLEEDDDGELEDDCDHEVRRVDRKCFVLGLNTGKKSQWLPQPNAQDFWRVKGKDKQSKTTSKDQIRTNDSVKKTNRNSKLPKTKVHLDTANVSAFEEHEQEFHTVLAPCSDAELSDSFPSGQPRSPKITQSALNLPGDHDLIILETQDNSMELDDNMSSAAKNQSDDSYSLLPQPEGDVSSRNEVEHTESDFGSLDLFSSPSNHEIHETISSNSNLKESSQDSDLTQIENESQIVFGSETQRSLQDYVDSDATQIENATEKQFTTSGTTTSKQPEAYKRIPGEAGFKKSDNGEMVSKCDESPSSMKTVYVQPPYKHLPADEPSQAVVSSPCERGMAEEETDTPLFKYNGPSFLKRKRHRACIKPVQKDLDIESLVDDNLRPLMAHKENYVSREVENGEQTEDLHPGAAASPVEDGIYLLLENSDVTKRKKMKNKANFKDGVEPSEENQLLTEQTPKVTKNKKWGKSQTAHEEDHTSADNPPDDAKKTEDTELTPKRTKTKKKYKRGSQFGLEDEKKTIDDSTNEAFETDRPGDQFQFSERQTNETQIRKKKKKKDKKRAQMAIVEDQKYTHDPTDEAPDSNGPEDNVQCNVTQTIETIGVSLDVTNQLLSSEEVRCSSANATRLVSGKKKKKKKKKKNLEINEKDQNESVELNGSTVSPFDDVIRLKNASPSEFEPKNNSESEHLNTKGSVQKRKKKHRILESQTEVDDLTGFEKSPSEFEPQNNSESEHLNTKGSVQKHKKKHRILESQTEVDDLTAFEKSPSEFEPQNNSESEHLNTKGSVQKHKKKHRILESQTEVDDLTGFEKSPSEFEPQNNSESEHLNTKGSVQKHKKKRWILESRTEVDDLTAFEKSPSEFEPQNNSESEHLNTKGSVQKRKKKRQILESRTEVDDLTAFKKSPSEFEPQINSESEHLNTKGSVQKRKKKRQILESRTEVDDLTGFEKSPSEFEPQNNSESEHLNTKGSVQKHKKKRRILESQTEVDDLTAFEKSTSEFEPQNNSESEPVNVNQSVVKCKPKHRILESRTEVDITGLDNTQSDMQLDNNSESEPLIY</sequence>
<feature type="compositionally biased region" description="Polar residues" evidence="1">
    <location>
        <begin position="634"/>
        <end position="645"/>
    </location>
</feature>
<feature type="region of interest" description="Disordered" evidence="1">
    <location>
        <begin position="80"/>
        <end position="102"/>
    </location>
</feature>
<evidence type="ECO:0000313" key="2">
    <source>
        <dbReference type="EMBL" id="TRY57323.1"/>
    </source>
</evidence>
<keyword evidence="3" id="KW-1185">Reference proteome</keyword>
<feature type="compositionally biased region" description="Basic residues" evidence="1">
    <location>
        <begin position="736"/>
        <end position="747"/>
    </location>
</feature>
<feature type="compositionally biased region" description="Polar residues" evidence="1">
    <location>
        <begin position="723"/>
        <end position="733"/>
    </location>
</feature>
<comment type="caution">
    <text evidence="2">The sequence shown here is derived from an EMBL/GenBank/DDBJ whole genome shotgun (WGS) entry which is preliminary data.</text>
</comment>